<sequence>MGGMADEGGIAKRLRNKFKKESAFALYTPFFVCLASGKLDSETFRHFVSQDEHFLKAFAQAYESAEECADDDDDKIEIKELRKSVKEDLKMRDSVVLEWGFELPKESAPDDATCKYTDFLLATASGKVGEKYPGKIATPFEKTKVAAYTFGAMVPFIKLYGFISDKIQAVLDPDDSSHIYKKWIDSYSSKKFEASALRTEDMLDKLSISLTGEELEVIGNLYHQAMKLEVDFFSAQPISQQTVVPLSRVYDPAEHCLTIFCDFDLSCTATDTSALLAEIAIITVPKADLDGSKTQLVRMSSSELRSAWVGLSSQYTEEYEQCIESITPSETVEFNYEVLCNALEQFSDFEKRANSRVIQSGLLKGINLEDIKWAGQRLNLQDGCKWFFQKIVQNGNLETDVHVLSHCWCGDLIRSAFSSGDTNVQNVHSNELAYEESISTGDIIRKVESPMEKLQAFNDILKGSSNDSKHLTVYIGGSVGDLLCLLKADIGIVISPSLSLRKLGDQFGISFVPLFSGVVNKQRELVEDGSYNWKGLSGILYTVSSWAEIHAFILGS</sequence>
<dbReference type="InterPro" id="IPR004305">
    <property type="entry name" value="Thiaminase-2/PQQC"/>
</dbReference>
<dbReference type="InterPro" id="IPR036412">
    <property type="entry name" value="HAD-like_sf"/>
</dbReference>
<protein>
    <recommendedName>
        <fullName evidence="1">Thiaminase-2/PQQC domain-containing protein</fullName>
    </recommendedName>
</protein>
<dbReference type="CDD" id="cd19368">
    <property type="entry name" value="TenA_C_AtTH2-like"/>
    <property type="match status" value="1"/>
</dbReference>
<feature type="domain" description="Thiaminase-2/PQQC" evidence="1">
    <location>
        <begin position="29"/>
        <end position="126"/>
    </location>
</feature>
<evidence type="ECO:0000313" key="3">
    <source>
        <dbReference type="Proteomes" id="UP001415857"/>
    </source>
</evidence>
<feature type="domain" description="Thiaminase-2/PQQC" evidence="1">
    <location>
        <begin position="148"/>
        <end position="234"/>
    </location>
</feature>
<dbReference type="Gene3D" id="3.40.50.1000">
    <property type="entry name" value="HAD superfamily/HAD-like"/>
    <property type="match status" value="1"/>
</dbReference>
<dbReference type="Pfam" id="PF03070">
    <property type="entry name" value="TENA_THI-4"/>
    <property type="match status" value="2"/>
</dbReference>
<proteinExistence type="predicted"/>
<dbReference type="FunFam" id="1.20.910.10:FF:000006">
    <property type="entry name" value="Bifunctional TH2 protein, mitochondrial"/>
    <property type="match status" value="1"/>
</dbReference>
<dbReference type="AlphaFoldDB" id="A0AAP0RTX6"/>
<organism evidence="2 3">
    <name type="scientific">Liquidambar formosana</name>
    <name type="common">Formosan gum</name>
    <dbReference type="NCBI Taxonomy" id="63359"/>
    <lineage>
        <taxon>Eukaryota</taxon>
        <taxon>Viridiplantae</taxon>
        <taxon>Streptophyta</taxon>
        <taxon>Embryophyta</taxon>
        <taxon>Tracheophyta</taxon>
        <taxon>Spermatophyta</taxon>
        <taxon>Magnoliopsida</taxon>
        <taxon>eudicotyledons</taxon>
        <taxon>Gunneridae</taxon>
        <taxon>Pentapetalae</taxon>
        <taxon>Saxifragales</taxon>
        <taxon>Altingiaceae</taxon>
        <taxon>Liquidambar</taxon>
    </lineage>
</organism>
<keyword evidence="3" id="KW-1185">Reference proteome</keyword>
<dbReference type="Gene3D" id="1.20.910.10">
    <property type="entry name" value="Heme oxygenase-like"/>
    <property type="match status" value="1"/>
</dbReference>
<dbReference type="GO" id="GO:0006772">
    <property type="term" value="P:thiamine metabolic process"/>
    <property type="evidence" value="ECO:0007669"/>
    <property type="project" value="UniProtKB-ARBA"/>
</dbReference>
<reference evidence="2 3" key="1">
    <citation type="journal article" date="2024" name="Plant J.">
        <title>Genome sequences and population genomics reveal climatic adaptation and genomic divergence between two closely related sweetgum species.</title>
        <authorList>
            <person name="Xu W.Q."/>
            <person name="Ren C.Q."/>
            <person name="Zhang X.Y."/>
            <person name="Comes H.P."/>
            <person name="Liu X.H."/>
            <person name="Li Y.G."/>
            <person name="Kettle C.J."/>
            <person name="Jalonen R."/>
            <person name="Gaisberger H."/>
            <person name="Ma Y.Z."/>
            <person name="Qiu Y.X."/>
        </authorList>
    </citation>
    <scope>NUCLEOTIDE SEQUENCE [LARGE SCALE GENOMIC DNA]</scope>
    <source>
        <strain evidence="2">Hangzhou</strain>
    </source>
</reference>
<dbReference type="PANTHER" id="PTHR43198">
    <property type="entry name" value="BIFUNCTIONAL TH2 PROTEIN"/>
    <property type="match status" value="1"/>
</dbReference>
<evidence type="ECO:0000313" key="2">
    <source>
        <dbReference type="EMBL" id="KAK9282287.1"/>
    </source>
</evidence>
<dbReference type="SUPFAM" id="SSF56784">
    <property type="entry name" value="HAD-like"/>
    <property type="match status" value="1"/>
</dbReference>
<gene>
    <name evidence="2" type="ORF">L1049_005201</name>
</gene>
<dbReference type="InterPro" id="IPR050967">
    <property type="entry name" value="Thiamine_Salvage_TenA"/>
</dbReference>
<dbReference type="Proteomes" id="UP001415857">
    <property type="component" value="Unassembled WGS sequence"/>
</dbReference>
<dbReference type="InterPro" id="IPR016084">
    <property type="entry name" value="Haem_Oase-like_multi-hlx"/>
</dbReference>
<comment type="caution">
    <text evidence="2">The sequence shown here is derived from an EMBL/GenBank/DDBJ whole genome shotgun (WGS) entry which is preliminary data.</text>
</comment>
<dbReference type="EMBL" id="JBBPBK010000007">
    <property type="protein sequence ID" value="KAK9282287.1"/>
    <property type="molecule type" value="Genomic_DNA"/>
</dbReference>
<evidence type="ECO:0000259" key="1">
    <source>
        <dbReference type="Pfam" id="PF03070"/>
    </source>
</evidence>
<dbReference type="GO" id="GO:0005829">
    <property type="term" value="C:cytosol"/>
    <property type="evidence" value="ECO:0007669"/>
    <property type="project" value="TreeGrafter"/>
</dbReference>
<accession>A0AAP0RTX6</accession>
<dbReference type="PANTHER" id="PTHR43198:SF9">
    <property type="entry name" value="AMINOPYRIMIDINE AMINOHYDROLASE, MITOCHONDRIAL ISOFORM X1-RELATED"/>
    <property type="match status" value="1"/>
</dbReference>
<dbReference type="SUPFAM" id="SSF48613">
    <property type="entry name" value="Heme oxygenase-like"/>
    <property type="match status" value="1"/>
</dbReference>
<name>A0AAP0RTX6_LIQFO</name>
<dbReference type="InterPro" id="IPR023214">
    <property type="entry name" value="HAD_sf"/>
</dbReference>